<protein>
    <submittedName>
        <fullName evidence="2">Transporter</fullName>
    </submittedName>
</protein>
<dbReference type="AlphaFoldDB" id="A0A9D1FFX9"/>
<feature type="chain" id="PRO_5039095397" evidence="1">
    <location>
        <begin position="22"/>
        <end position="247"/>
    </location>
</feature>
<evidence type="ECO:0000256" key="1">
    <source>
        <dbReference type="SAM" id="SignalP"/>
    </source>
</evidence>
<gene>
    <name evidence="2" type="ORF">IAD02_01715</name>
</gene>
<dbReference type="EMBL" id="DVJI01000008">
    <property type="protein sequence ID" value="HIS70686.1"/>
    <property type="molecule type" value="Genomic_DNA"/>
</dbReference>
<organism evidence="2 3">
    <name type="scientific">Candidatus Enterousia intestinigallinarum</name>
    <dbReference type="NCBI Taxonomy" id="2840790"/>
    <lineage>
        <taxon>Bacteria</taxon>
        <taxon>Pseudomonadati</taxon>
        <taxon>Pseudomonadota</taxon>
        <taxon>Alphaproteobacteria</taxon>
        <taxon>Candidatus Enterousia</taxon>
    </lineage>
</organism>
<sequence length="247" mass="27197">MKKIILPILAMILSAAPNAYADDNAARGVNPADNLTKIELLPQLRAVAGDASITSLTLKVDRAIRRVFGVNMELPLARASGPRGSDTGIGDLNLRARAQHTWGRNTIIGAVEFVLPTATELTLGTDQFTFDPVVGYVYAFGKNLFGAVVAKQFISLHNTNPDNIPDINQGQYRILVGYASNNGWWAVADPQVWINYETGRQEFLGEIEIGTMLNQTTGVWIRGGHRLGGNWRRGDWTVMMGIRFIRF</sequence>
<feature type="signal peptide" evidence="1">
    <location>
        <begin position="1"/>
        <end position="21"/>
    </location>
</feature>
<dbReference type="Pfam" id="PF13557">
    <property type="entry name" value="Phenol_MetA_deg"/>
    <property type="match status" value="1"/>
</dbReference>
<dbReference type="InterPro" id="IPR025737">
    <property type="entry name" value="FApF"/>
</dbReference>
<reference evidence="2" key="2">
    <citation type="journal article" date="2021" name="PeerJ">
        <title>Extensive microbial diversity within the chicken gut microbiome revealed by metagenomics and culture.</title>
        <authorList>
            <person name="Gilroy R."/>
            <person name="Ravi A."/>
            <person name="Getino M."/>
            <person name="Pursley I."/>
            <person name="Horton D.L."/>
            <person name="Alikhan N.F."/>
            <person name="Baker D."/>
            <person name="Gharbi K."/>
            <person name="Hall N."/>
            <person name="Watson M."/>
            <person name="Adriaenssens E.M."/>
            <person name="Foster-Nyarko E."/>
            <person name="Jarju S."/>
            <person name="Secka A."/>
            <person name="Antonio M."/>
            <person name="Oren A."/>
            <person name="Chaudhuri R.R."/>
            <person name="La Ragione R."/>
            <person name="Hildebrand F."/>
            <person name="Pallen M.J."/>
        </authorList>
    </citation>
    <scope>NUCLEOTIDE SEQUENCE</scope>
    <source>
        <strain evidence="2">ChiGjej3B3-5194</strain>
    </source>
</reference>
<evidence type="ECO:0000313" key="2">
    <source>
        <dbReference type="EMBL" id="HIS70686.1"/>
    </source>
</evidence>
<reference evidence="2" key="1">
    <citation type="submission" date="2020-10" db="EMBL/GenBank/DDBJ databases">
        <authorList>
            <person name="Gilroy R."/>
        </authorList>
    </citation>
    <scope>NUCLEOTIDE SEQUENCE</scope>
    <source>
        <strain evidence="2">ChiGjej3B3-5194</strain>
    </source>
</reference>
<accession>A0A9D1FFX9</accession>
<name>A0A9D1FFX9_9PROT</name>
<keyword evidence="1" id="KW-0732">Signal</keyword>
<proteinExistence type="predicted"/>
<dbReference type="Proteomes" id="UP000886742">
    <property type="component" value="Unassembled WGS sequence"/>
</dbReference>
<comment type="caution">
    <text evidence="2">The sequence shown here is derived from an EMBL/GenBank/DDBJ whole genome shotgun (WGS) entry which is preliminary data.</text>
</comment>
<evidence type="ECO:0000313" key="3">
    <source>
        <dbReference type="Proteomes" id="UP000886742"/>
    </source>
</evidence>